<evidence type="ECO:0000313" key="1">
    <source>
        <dbReference type="EMBL" id="KQM09533.1"/>
    </source>
</evidence>
<dbReference type="GO" id="GO:0003677">
    <property type="term" value="F:DNA binding"/>
    <property type="evidence" value="ECO:0007669"/>
    <property type="project" value="UniProtKB-KW"/>
</dbReference>
<organism evidence="1 2">
    <name type="scientific">Candidatus [Bacteroides] periocalifornicus</name>
    <dbReference type="NCBI Taxonomy" id="1702214"/>
    <lineage>
        <taxon>Bacteria</taxon>
        <taxon>Pseudomonadati</taxon>
        <taxon>Bacteroidota</taxon>
    </lineage>
</organism>
<keyword evidence="1" id="KW-0238">DNA-binding</keyword>
<evidence type="ECO:0000313" key="2">
    <source>
        <dbReference type="Proteomes" id="UP000054172"/>
    </source>
</evidence>
<dbReference type="PATRIC" id="fig|1702214.3.peg.1715"/>
<sequence length="95" mass="9949">MGTPITFNELRRIKDQLPEGSMGVIAARLGVDPETVRNFFGGTDFDKGKPTGMHMEQGPDGGVVVLDDTTILDVAREIIAKEAKGKGGSCGCAGV</sequence>
<accession>A0A0Q4B9D3</accession>
<proteinExistence type="predicted"/>
<name>A0A0Q4B9D3_9BACT</name>
<dbReference type="EMBL" id="LIIK01000003">
    <property type="protein sequence ID" value="KQM09533.1"/>
    <property type="molecule type" value="Genomic_DNA"/>
</dbReference>
<gene>
    <name evidence="1" type="ORF">AL399_01200</name>
</gene>
<comment type="caution">
    <text evidence="1">The sequence shown here is derived from an EMBL/GenBank/DDBJ whole genome shotgun (WGS) entry which is preliminary data.</text>
</comment>
<dbReference type="AlphaFoldDB" id="A0A0Q4B9D3"/>
<keyword evidence="2" id="KW-1185">Reference proteome</keyword>
<protein>
    <submittedName>
        <fullName evidence="1">DNA-binding protein</fullName>
    </submittedName>
</protein>
<dbReference type="Proteomes" id="UP000054172">
    <property type="component" value="Unassembled WGS sequence"/>
</dbReference>
<reference evidence="1" key="1">
    <citation type="submission" date="2015-08" db="EMBL/GenBank/DDBJ databases">
        <title>Candidatus Bacteriodes Periocalifornicus.</title>
        <authorList>
            <person name="McLean J.S."/>
            <person name="Kelley S."/>
        </authorList>
    </citation>
    <scope>NUCLEOTIDE SEQUENCE [LARGE SCALE GENOMIC DNA]</scope>
    <source>
        <strain evidence="1">12B</strain>
    </source>
</reference>